<evidence type="ECO:0000313" key="2">
    <source>
        <dbReference type="EMBL" id="QHT74257.1"/>
    </source>
</evidence>
<dbReference type="PROSITE" id="PS50157">
    <property type="entry name" value="ZINC_FINGER_C2H2_2"/>
    <property type="match status" value="1"/>
</dbReference>
<sequence>MNNSNYECHLCYRIFKTKQQLTNHNNAKNRCNEPTDFQCINCLKFFRSKYAMKQHSDKNGCSKINKYNKDKIELFKKNEVNDIDIDYNELKYKHNSDIDNQNFDIDKKQSIKIILKSDFEIDKKIKLIKAIYDIDIDILNDIINKSSIDIDNKILLISQCSHIEKNNESNITTNNFNNQITNNIQINNFNNENISYLDKAYFDNLLKYDMEKAYLTLTKDIYLRLDHPENRTIRVENINNKYAYVFERGKWRGILKSTLKELLYKKNTKLIKIHLDLIKDVIDEKNKNKIKIFLGRDFEEDPYLKEVNDKMVLLFYSGK</sequence>
<reference evidence="2" key="1">
    <citation type="journal article" date="2020" name="Nature">
        <title>Giant virus diversity and host interactions through global metagenomics.</title>
        <authorList>
            <person name="Schulz F."/>
            <person name="Roux S."/>
            <person name="Paez-Espino D."/>
            <person name="Jungbluth S."/>
            <person name="Walsh D.A."/>
            <person name="Denef V.J."/>
            <person name="McMahon K.D."/>
            <person name="Konstantinidis K.T."/>
            <person name="Eloe-Fadrosh E.A."/>
            <person name="Kyrpides N.C."/>
            <person name="Woyke T."/>
        </authorList>
    </citation>
    <scope>NUCLEOTIDE SEQUENCE</scope>
    <source>
        <strain evidence="2">GVMAG-M-3300023179-4</strain>
    </source>
</reference>
<protein>
    <recommendedName>
        <fullName evidence="1">C2H2-type domain-containing protein</fullName>
    </recommendedName>
</protein>
<evidence type="ECO:0000259" key="1">
    <source>
        <dbReference type="PROSITE" id="PS50157"/>
    </source>
</evidence>
<dbReference type="InterPro" id="IPR013087">
    <property type="entry name" value="Znf_C2H2_type"/>
</dbReference>
<dbReference type="Gene3D" id="3.30.160.60">
    <property type="entry name" value="Classic Zinc Finger"/>
    <property type="match status" value="1"/>
</dbReference>
<name>A0A6C0H1G2_9ZZZZ</name>
<accession>A0A6C0H1G2</accession>
<feature type="domain" description="C2H2-type" evidence="1">
    <location>
        <begin position="6"/>
        <end position="34"/>
    </location>
</feature>
<dbReference type="AlphaFoldDB" id="A0A6C0H1G2"/>
<dbReference type="EMBL" id="MN739845">
    <property type="protein sequence ID" value="QHT74257.1"/>
    <property type="molecule type" value="Genomic_DNA"/>
</dbReference>
<organism evidence="2">
    <name type="scientific">viral metagenome</name>
    <dbReference type="NCBI Taxonomy" id="1070528"/>
    <lineage>
        <taxon>unclassified sequences</taxon>
        <taxon>metagenomes</taxon>
        <taxon>organismal metagenomes</taxon>
    </lineage>
</organism>
<proteinExistence type="predicted"/>